<dbReference type="SUPFAM" id="SSF111278">
    <property type="entry name" value="SSo0622-like"/>
    <property type="match status" value="1"/>
</dbReference>
<dbReference type="AlphaFoldDB" id="A7RZ42"/>
<dbReference type="OMA" id="DMANKKM"/>
<dbReference type="PANTHER" id="PTHR48418">
    <property type="entry name" value="TRNA WYBUTOSINE-SYNTHESIZING PROTEIN 3"/>
    <property type="match status" value="1"/>
</dbReference>
<evidence type="ECO:0000256" key="11">
    <source>
        <dbReference type="ARBA" id="ARBA00049202"/>
    </source>
</evidence>
<dbReference type="STRING" id="45351.A7RZ42"/>
<dbReference type="EMBL" id="DS469555">
    <property type="protein sequence ID" value="EDO43291.1"/>
    <property type="molecule type" value="Genomic_DNA"/>
</dbReference>
<dbReference type="PhylomeDB" id="A7RZ42"/>
<evidence type="ECO:0000256" key="4">
    <source>
        <dbReference type="ARBA" id="ARBA00016536"/>
    </source>
</evidence>
<comment type="similarity">
    <text evidence="2">Belongs to the TYW3 family.</text>
</comment>
<comment type="function">
    <text evidence="9">Probable S-adenosyl-L-methionine-dependent methyltransferase that acts as a component of the wybutosine biosynthesis pathway. Wybutosine is a hyper modified guanosine with a tricyclic base found at the 3'-position adjacent to the anticodon of eukaryotic phenylalanine tRNA.</text>
</comment>
<evidence type="ECO:0000256" key="8">
    <source>
        <dbReference type="ARBA" id="ARBA00022694"/>
    </source>
</evidence>
<evidence type="ECO:0000256" key="10">
    <source>
        <dbReference type="ARBA" id="ARBA00030554"/>
    </source>
</evidence>
<comment type="catalytic activity">
    <reaction evidence="11">
        <text>4-demethyl-7-[(3S)-3-amino-3-carboxypropyl]wyosine(37) in tRNA(Phe) + S-adenosyl-L-methionine = 7-[(3S)-3-amino-3-carboxypropyl]wyosine(37) in tRNA(Phe) + S-adenosyl-L-homocysteine + H(+)</text>
        <dbReference type="Rhea" id="RHEA:36635"/>
        <dbReference type="Rhea" id="RHEA-COMP:10378"/>
        <dbReference type="Rhea" id="RHEA-COMP:10379"/>
        <dbReference type="ChEBI" id="CHEBI:15378"/>
        <dbReference type="ChEBI" id="CHEBI:57856"/>
        <dbReference type="ChEBI" id="CHEBI:59789"/>
        <dbReference type="ChEBI" id="CHEBI:73543"/>
        <dbReference type="ChEBI" id="CHEBI:73550"/>
        <dbReference type="EC" id="2.1.1.282"/>
    </reaction>
</comment>
<evidence type="ECO:0000256" key="7">
    <source>
        <dbReference type="ARBA" id="ARBA00022691"/>
    </source>
</evidence>
<keyword evidence="7" id="KW-0949">S-adenosyl-L-methionine</keyword>
<evidence type="ECO:0000256" key="12">
    <source>
        <dbReference type="SAM" id="MobiDB-lite"/>
    </source>
</evidence>
<evidence type="ECO:0000256" key="9">
    <source>
        <dbReference type="ARBA" id="ARBA00025378"/>
    </source>
</evidence>
<dbReference type="Gene3D" id="3.30.1960.10">
    <property type="entry name" value="tRNA wybutosine-synthesizing-like"/>
    <property type="match status" value="2"/>
</dbReference>
<dbReference type="InParanoid" id="A7RZ42"/>
<evidence type="ECO:0000259" key="13">
    <source>
        <dbReference type="Pfam" id="PF02676"/>
    </source>
</evidence>
<evidence type="ECO:0000256" key="1">
    <source>
        <dbReference type="ARBA" id="ARBA00004797"/>
    </source>
</evidence>
<evidence type="ECO:0000256" key="2">
    <source>
        <dbReference type="ARBA" id="ARBA00008569"/>
    </source>
</evidence>
<dbReference type="GO" id="GO:0005737">
    <property type="term" value="C:cytoplasm"/>
    <property type="evidence" value="ECO:0000318"/>
    <property type="project" value="GO_Central"/>
</dbReference>
<feature type="region of interest" description="Disordered" evidence="12">
    <location>
        <begin position="134"/>
        <end position="173"/>
    </location>
</feature>
<feature type="compositionally biased region" description="Basic and acidic residues" evidence="12">
    <location>
        <begin position="134"/>
        <end position="147"/>
    </location>
</feature>
<dbReference type="EC" id="2.1.1.282" evidence="3"/>
<dbReference type="GO" id="GO:0030488">
    <property type="term" value="P:tRNA methylation"/>
    <property type="evidence" value="ECO:0000318"/>
    <property type="project" value="GO_Central"/>
</dbReference>
<keyword evidence="8" id="KW-0819">tRNA processing</keyword>
<feature type="domain" description="tRNA wybutosine-synthesizing protein" evidence="13">
    <location>
        <begin position="7"/>
        <end position="55"/>
    </location>
</feature>
<proteinExistence type="inferred from homology"/>
<keyword evidence="6" id="KW-0808">Transferase</keyword>
<gene>
    <name evidence="14" type="ORF">NEMVEDRAFT_v1g204295</name>
</gene>
<dbReference type="InterPro" id="IPR003827">
    <property type="entry name" value="tRNA_yW-synthesising"/>
</dbReference>
<accession>A7RZ42</accession>
<keyword evidence="5" id="KW-0489">Methyltransferase</keyword>
<name>A7RZ42_NEMVE</name>
<dbReference type="GO" id="GO:0008175">
    <property type="term" value="F:tRNA methyltransferase activity"/>
    <property type="evidence" value="ECO:0000318"/>
    <property type="project" value="GO_Central"/>
</dbReference>
<dbReference type="Proteomes" id="UP000001593">
    <property type="component" value="Unassembled WGS sequence"/>
</dbReference>
<evidence type="ECO:0000256" key="3">
    <source>
        <dbReference type="ARBA" id="ARBA00012750"/>
    </source>
</evidence>
<evidence type="ECO:0000256" key="6">
    <source>
        <dbReference type="ARBA" id="ARBA00022679"/>
    </source>
</evidence>
<dbReference type="eggNOG" id="KOG1228">
    <property type="taxonomic scope" value="Eukaryota"/>
</dbReference>
<dbReference type="Pfam" id="PF02676">
    <property type="entry name" value="TYW3"/>
    <property type="match status" value="2"/>
</dbReference>
<keyword evidence="15" id="KW-1185">Reference proteome</keyword>
<dbReference type="HOGENOM" id="CLU_047426_1_1_1"/>
<comment type="pathway">
    <text evidence="1">tRNA modification; wybutosine-tRNA(Phe) biosynthesis.</text>
</comment>
<dbReference type="KEGG" id="nve:5515265"/>
<dbReference type="UniPathway" id="UPA00375"/>
<evidence type="ECO:0000256" key="5">
    <source>
        <dbReference type="ARBA" id="ARBA00022603"/>
    </source>
</evidence>
<sequence length="190" mass="21406">MAAFMAQKQQTLSQADLSKKGSIDEPIVNLVDYINGLDAFFTTSSCSGRISVFTELKASLESGYKNSGIVIGRKSRYMMAVRSTHSLEVPLICNGNLLVSKEYIQYVVDMANKKMEDNKDRIQRFYTKLKEAIQAEKKKREPNADKRRGSRRTPHLESEKTSSVQDVLSNDDSEDIEDCLAGFYGDLDDK</sequence>
<dbReference type="PANTHER" id="PTHR48418:SF1">
    <property type="entry name" value="TRNA WYBUTOSINE-SYNTHESIZING PROTEIN 3"/>
    <property type="match status" value="1"/>
</dbReference>
<protein>
    <recommendedName>
        <fullName evidence="4">tRNA wybutosine-synthesizing protein 3 homolog</fullName>
        <ecNumber evidence="3">2.1.1.282</ecNumber>
    </recommendedName>
    <alternativeName>
        <fullName evidence="10">tRNA(Phe) 7-((3-amino-3-carboxypropyl)-4-demethylwyosine(37)-N(4))-methyltransferase</fullName>
    </alternativeName>
</protein>
<dbReference type="InterPro" id="IPR036602">
    <property type="entry name" value="tRNA_yW-synthesising-like_sf"/>
</dbReference>
<reference evidence="14 15" key="1">
    <citation type="journal article" date="2007" name="Science">
        <title>Sea anemone genome reveals ancestral eumetazoan gene repertoire and genomic organization.</title>
        <authorList>
            <person name="Putnam N.H."/>
            <person name="Srivastava M."/>
            <person name="Hellsten U."/>
            <person name="Dirks B."/>
            <person name="Chapman J."/>
            <person name="Salamov A."/>
            <person name="Terry A."/>
            <person name="Shapiro H."/>
            <person name="Lindquist E."/>
            <person name="Kapitonov V.V."/>
            <person name="Jurka J."/>
            <person name="Genikhovich G."/>
            <person name="Grigoriev I.V."/>
            <person name="Lucas S.M."/>
            <person name="Steele R.E."/>
            <person name="Finnerty J.R."/>
            <person name="Technau U."/>
            <person name="Martindale M.Q."/>
            <person name="Rokhsar D.S."/>
        </authorList>
    </citation>
    <scope>NUCLEOTIDE SEQUENCE [LARGE SCALE GENOMIC DNA]</scope>
    <source>
        <strain evidence="15">CH2 X CH6</strain>
    </source>
</reference>
<dbReference type="FunCoup" id="A7RZ42">
    <property type="interactions" value="213"/>
</dbReference>
<feature type="domain" description="tRNA wybutosine-synthesizing protein" evidence="13">
    <location>
        <begin position="56"/>
        <end position="131"/>
    </location>
</feature>
<evidence type="ECO:0000313" key="15">
    <source>
        <dbReference type="Proteomes" id="UP000001593"/>
    </source>
</evidence>
<evidence type="ECO:0000313" key="14">
    <source>
        <dbReference type="EMBL" id="EDO43291.1"/>
    </source>
</evidence>
<organism evidence="14 15">
    <name type="scientific">Nematostella vectensis</name>
    <name type="common">Starlet sea anemone</name>
    <dbReference type="NCBI Taxonomy" id="45351"/>
    <lineage>
        <taxon>Eukaryota</taxon>
        <taxon>Metazoa</taxon>
        <taxon>Cnidaria</taxon>
        <taxon>Anthozoa</taxon>
        <taxon>Hexacorallia</taxon>
        <taxon>Actiniaria</taxon>
        <taxon>Edwardsiidae</taxon>
        <taxon>Nematostella</taxon>
    </lineage>
</organism>
<dbReference type="GO" id="GO:0031591">
    <property type="term" value="P:wybutosine biosynthetic process"/>
    <property type="evidence" value="ECO:0000318"/>
    <property type="project" value="GO_Central"/>
</dbReference>